<gene>
    <name evidence="2" type="ORF">EYF80_054327</name>
</gene>
<accession>A0A4Z2F414</accession>
<sequence length="108" mass="11311">MGGFHLPLWLGLSMTGRFQAPQPGALSQSGLGTWGASHSPSMSWSLRAGEKGQVSGRRSTPYLETGQSEAPVSHQSSGFRASGSPMSEHDGVRSLVHKLVLGTGQHAV</sequence>
<protein>
    <submittedName>
        <fullName evidence="2">Uncharacterized protein</fullName>
    </submittedName>
</protein>
<evidence type="ECO:0000313" key="3">
    <source>
        <dbReference type="Proteomes" id="UP000314294"/>
    </source>
</evidence>
<feature type="compositionally biased region" description="Polar residues" evidence="1">
    <location>
        <begin position="65"/>
        <end position="79"/>
    </location>
</feature>
<reference evidence="2 3" key="1">
    <citation type="submission" date="2019-03" db="EMBL/GenBank/DDBJ databases">
        <title>First draft genome of Liparis tanakae, snailfish: a comprehensive survey of snailfish specific genes.</title>
        <authorList>
            <person name="Kim W."/>
            <person name="Song I."/>
            <person name="Jeong J.-H."/>
            <person name="Kim D."/>
            <person name="Kim S."/>
            <person name="Ryu S."/>
            <person name="Song J.Y."/>
            <person name="Lee S.K."/>
        </authorList>
    </citation>
    <scope>NUCLEOTIDE SEQUENCE [LARGE SCALE GENOMIC DNA]</scope>
    <source>
        <tissue evidence="2">Muscle</tissue>
    </source>
</reference>
<organism evidence="2 3">
    <name type="scientific">Liparis tanakae</name>
    <name type="common">Tanaka's snailfish</name>
    <dbReference type="NCBI Taxonomy" id="230148"/>
    <lineage>
        <taxon>Eukaryota</taxon>
        <taxon>Metazoa</taxon>
        <taxon>Chordata</taxon>
        <taxon>Craniata</taxon>
        <taxon>Vertebrata</taxon>
        <taxon>Euteleostomi</taxon>
        <taxon>Actinopterygii</taxon>
        <taxon>Neopterygii</taxon>
        <taxon>Teleostei</taxon>
        <taxon>Neoteleostei</taxon>
        <taxon>Acanthomorphata</taxon>
        <taxon>Eupercaria</taxon>
        <taxon>Perciformes</taxon>
        <taxon>Cottioidei</taxon>
        <taxon>Cottales</taxon>
        <taxon>Liparidae</taxon>
        <taxon>Liparis</taxon>
    </lineage>
</organism>
<evidence type="ECO:0000256" key="1">
    <source>
        <dbReference type="SAM" id="MobiDB-lite"/>
    </source>
</evidence>
<dbReference type="EMBL" id="SRLO01001756">
    <property type="protein sequence ID" value="TNN35511.1"/>
    <property type="molecule type" value="Genomic_DNA"/>
</dbReference>
<keyword evidence="3" id="KW-1185">Reference proteome</keyword>
<proteinExistence type="predicted"/>
<dbReference type="Proteomes" id="UP000314294">
    <property type="component" value="Unassembled WGS sequence"/>
</dbReference>
<feature type="region of interest" description="Disordered" evidence="1">
    <location>
        <begin position="40"/>
        <end position="91"/>
    </location>
</feature>
<comment type="caution">
    <text evidence="2">The sequence shown here is derived from an EMBL/GenBank/DDBJ whole genome shotgun (WGS) entry which is preliminary data.</text>
</comment>
<dbReference type="AlphaFoldDB" id="A0A4Z2F414"/>
<evidence type="ECO:0000313" key="2">
    <source>
        <dbReference type="EMBL" id="TNN35511.1"/>
    </source>
</evidence>
<name>A0A4Z2F414_9TELE</name>